<evidence type="ECO:0000256" key="1">
    <source>
        <dbReference type="SAM" id="SignalP"/>
    </source>
</evidence>
<name>A0ABW5F381_9BACL</name>
<accession>A0ABW5F381</accession>
<keyword evidence="1" id="KW-0732">Signal</keyword>
<protein>
    <submittedName>
        <fullName evidence="2">Uncharacterized protein</fullName>
    </submittedName>
</protein>
<gene>
    <name evidence="2" type="ORF">ACFSX3_04115</name>
</gene>
<proteinExistence type="predicted"/>
<evidence type="ECO:0000313" key="3">
    <source>
        <dbReference type="Proteomes" id="UP001597448"/>
    </source>
</evidence>
<dbReference type="EMBL" id="JBHUKY010000011">
    <property type="protein sequence ID" value="MFD2409039.1"/>
    <property type="molecule type" value="Genomic_DNA"/>
</dbReference>
<reference evidence="3" key="1">
    <citation type="journal article" date="2019" name="Int. J. Syst. Evol. Microbiol.">
        <title>The Global Catalogue of Microorganisms (GCM) 10K type strain sequencing project: providing services to taxonomists for standard genome sequencing and annotation.</title>
        <authorList>
            <consortium name="The Broad Institute Genomics Platform"/>
            <consortium name="The Broad Institute Genome Sequencing Center for Infectious Disease"/>
            <person name="Wu L."/>
            <person name="Ma J."/>
        </authorList>
    </citation>
    <scope>NUCLEOTIDE SEQUENCE [LARGE SCALE GENOMIC DNA]</scope>
    <source>
        <strain evidence="3">CCM 8725</strain>
    </source>
</reference>
<organism evidence="2 3">
    <name type="scientific">Paenibacillus rhizoplanae</name>
    <dbReference type="NCBI Taxonomy" id="1917181"/>
    <lineage>
        <taxon>Bacteria</taxon>
        <taxon>Bacillati</taxon>
        <taxon>Bacillota</taxon>
        <taxon>Bacilli</taxon>
        <taxon>Bacillales</taxon>
        <taxon>Paenibacillaceae</taxon>
        <taxon>Paenibacillus</taxon>
    </lineage>
</organism>
<feature type="signal peptide" evidence="1">
    <location>
        <begin position="1"/>
        <end position="23"/>
    </location>
</feature>
<feature type="chain" id="PRO_5046047733" evidence="1">
    <location>
        <begin position="24"/>
        <end position="122"/>
    </location>
</feature>
<sequence length="122" mass="12938">MKKVFLAVSISALMLSMGGAVSAAPVTPTSTEVSSNFSSENARMEITFVPAGIHTMDQNVQLIGLGQKYAMQSGSNWLIWSGSTIVKLDGNKIISIGYGSAQVGAYKGDGTLLGWYFVEVVR</sequence>
<evidence type="ECO:0000313" key="2">
    <source>
        <dbReference type="EMBL" id="MFD2409039.1"/>
    </source>
</evidence>
<keyword evidence="3" id="KW-1185">Reference proteome</keyword>
<comment type="caution">
    <text evidence="2">The sequence shown here is derived from an EMBL/GenBank/DDBJ whole genome shotgun (WGS) entry which is preliminary data.</text>
</comment>
<dbReference type="Proteomes" id="UP001597448">
    <property type="component" value="Unassembled WGS sequence"/>
</dbReference>
<dbReference type="RefSeq" id="WP_209991981.1">
    <property type="nucleotide sequence ID" value="NZ_JBHSVQ010000001.1"/>
</dbReference>